<organism evidence="3 4">
    <name type="scientific">Candidatus Brachybacterium merdavium</name>
    <dbReference type="NCBI Taxonomy" id="2838513"/>
    <lineage>
        <taxon>Bacteria</taxon>
        <taxon>Bacillati</taxon>
        <taxon>Actinomycetota</taxon>
        <taxon>Actinomycetes</taxon>
        <taxon>Micrococcales</taxon>
        <taxon>Dermabacteraceae</taxon>
        <taxon>Brachybacterium</taxon>
    </lineage>
</organism>
<sequence length="313" mass="32516">MSTDARTPQGSGDLGILIGFDGSEHARDALLYAARAAQRAGTQLTVVNAYTIPPMVYGVPAEFSVEDSLEVNARTILDEARELLDGYPGKVNYLIERGDAAGVMVGLSSQAELAVVGARGRGGFVGRILGSVSSALPAHSHCLTVVVPSGYADDAPAGPERFAPPQDDSPVVVGVDGSERSHMAALAGAKVATARSAPLVLSMTVPPPETFNPWYPGAGINSEATMSRLQELENEIEEEAARLRELFPSLHTTVRVELGDPVEALAEGSASAQLTVVGTRGHGRVVSTLLGSVSRGVLLRAEGAVMVAPTPQD</sequence>
<feature type="domain" description="UspA" evidence="2">
    <location>
        <begin position="170"/>
        <end position="308"/>
    </location>
</feature>
<evidence type="ECO:0000256" key="1">
    <source>
        <dbReference type="ARBA" id="ARBA00008791"/>
    </source>
</evidence>
<feature type="domain" description="UspA" evidence="2">
    <location>
        <begin position="16"/>
        <end position="148"/>
    </location>
</feature>
<dbReference type="PANTHER" id="PTHR46553:SF3">
    <property type="entry name" value="ADENINE NUCLEOTIDE ALPHA HYDROLASES-LIKE SUPERFAMILY PROTEIN"/>
    <property type="match status" value="1"/>
</dbReference>
<dbReference type="InterPro" id="IPR006016">
    <property type="entry name" value="UspA"/>
</dbReference>
<reference evidence="3" key="2">
    <citation type="submission" date="2021-04" db="EMBL/GenBank/DDBJ databases">
        <authorList>
            <person name="Gilroy R."/>
        </authorList>
    </citation>
    <scope>NUCLEOTIDE SEQUENCE</scope>
    <source>
        <strain evidence="3">ChiHjej13B12-24818</strain>
    </source>
</reference>
<dbReference type="Pfam" id="PF00582">
    <property type="entry name" value="Usp"/>
    <property type="match status" value="2"/>
</dbReference>
<dbReference type="EMBL" id="DWZH01000009">
    <property type="protein sequence ID" value="HJB09172.1"/>
    <property type="molecule type" value="Genomic_DNA"/>
</dbReference>
<evidence type="ECO:0000313" key="3">
    <source>
        <dbReference type="EMBL" id="HJB09172.1"/>
    </source>
</evidence>
<comment type="similarity">
    <text evidence="1">Belongs to the universal stress protein A family.</text>
</comment>
<dbReference type="SUPFAM" id="SSF52402">
    <property type="entry name" value="Adenine nucleotide alpha hydrolases-like"/>
    <property type="match status" value="2"/>
</dbReference>
<proteinExistence type="inferred from homology"/>
<dbReference type="InterPro" id="IPR014729">
    <property type="entry name" value="Rossmann-like_a/b/a_fold"/>
</dbReference>
<accession>A0A9D2RNQ7</accession>
<comment type="caution">
    <text evidence="3">The sequence shown here is derived from an EMBL/GenBank/DDBJ whole genome shotgun (WGS) entry which is preliminary data.</text>
</comment>
<dbReference type="InterPro" id="IPR006015">
    <property type="entry name" value="Universal_stress_UspA"/>
</dbReference>
<reference evidence="3" key="1">
    <citation type="journal article" date="2021" name="PeerJ">
        <title>Extensive microbial diversity within the chicken gut microbiome revealed by metagenomics and culture.</title>
        <authorList>
            <person name="Gilroy R."/>
            <person name="Ravi A."/>
            <person name="Getino M."/>
            <person name="Pursley I."/>
            <person name="Horton D.L."/>
            <person name="Alikhan N.F."/>
            <person name="Baker D."/>
            <person name="Gharbi K."/>
            <person name="Hall N."/>
            <person name="Watson M."/>
            <person name="Adriaenssens E.M."/>
            <person name="Foster-Nyarko E."/>
            <person name="Jarju S."/>
            <person name="Secka A."/>
            <person name="Antonio M."/>
            <person name="Oren A."/>
            <person name="Chaudhuri R.R."/>
            <person name="La Ragione R."/>
            <person name="Hildebrand F."/>
            <person name="Pallen M.J."/>
        </authorList>
    </citation>
    <scope>NUCLEOTIDE SEQUENCE</scope>
    <source>
        <strain evidence="3">ChiHjej13B12-24818</strain>
    </source>
</reference>
<dbReference type="PRINTS" id="PR01438">
    <property type="entry name" value="UNVRSLSTRESS"/>
</dbReference>
<gene>
    <name evidence="3" type="ORF">H9786_01370</name>
</gene>
<name>A0A9D2RNQ7_9MICO</name>
<protein>
    <submittedName>
        <fullName evidence="3">Universal stress protein</fullName>
    </submittedName>
</protein>
<dbReference type="Gene3D" id="3.40.50.620">
    <property type="entry name" value="HUPs"/>
    <property type="match status" value="2"/>
</dbReference>
<dbReference type="PANTHER" id="PTHR46553">
    <property type="entry name" value="ADENINE NUCLEOTIDE ALPHA HYDROLASES-LIKE SUPERFAMILY PROTEIN"/>
    <property type="match status" value="1"/>
</dbReference>
<evidence type="ECO:0000313" key="4">
    <source>
        <dbReference type="Proteomes" id="UP000823823"/>
    </source>
</evidence>
<dbReference type="AlphaFoldDB" id="A0A9D2RNQ7"/>
<dbReference type="Proteomes" id="UP000823823">
    <property type="component" value="Unassembled WGS sequence"/>
</dbReference>
<evidence type="ECO:0000259" key="2">
    <source>
        <dbReference type="Pfam" id="PF00582"/>
    </source>
</evidence>